<dbReference type="Proteomes" id="UP001224682">
    <property type="component" value="Unassembled WGS sequence"/>
</dbReference>
<evidence type="ECO:0000313" key="3">
    <source>
        <dbReference type="Proteomes" id="UP001224682"/>
    </source>
</evidence>
<evidence type="ECO:0000313" key="2">
    <source>
        <dbReference type="EMBL" id="MDQ0302480.1"/>
    </source>
</evidence>
<organism evidence="2 3">
    <name type="scientific">Ancylobacter polymorphus</name>
    <dbReference type="NCBI Taxonomy" id="223390"/>
    <lineage>
        <taxon>Bacteria</taxon>
        <taxon>Pseudomonadati</taxon>
        <taxon>Pseudomonadota</taxon>
        <taxon>Alphaproteobacteria</taxon>
        <taxon>Hyphomicrobiales</taxon>
        <taxon>Xanthobacteraceae</taxon>
        <taxon>Ancylobacter</taxon>
    </lineage>
</organism>
<gene>
    <name evidence="2" type="ORF">J2S75_001508</name>
</gene>
<name>A0ABU0B9I3_9HYPH</name>
<keyword evidence="3" id="KW-1185">Reference proteome</keyword>
<feature type="region of interest" description="Disordered" evidence="1">
    <location>
        <begin position="1"/>
        <end position="103"/>
    </location>
</feature>
<accession>A0ABU0B9I3</accession>
<reference evidence="2 3" key="1">
    <citation type="submission" date="2023-07" db="EMBL/GenBank/DDBJ databases">
        <title>Genomic Encyclopedia of Type Strains, Phase IV (KMG-IV): sequencing the most valuable type-strain genomes for metagenomic binning, comparative biology and taxonomic classification.</title>
        <authorList>
            <person name="Goeker M."/>
        </authorList>
    </citation>
    <scope>NUCLEOTIDE SEQUENCE [LARGE SCALE GENOMIC DNA]</scope>
    <source>
        <strain evidence="2 3">DSM 2457</strain>
    </source>
</reference>
<dbReference type="EMBL" id="JAUSUI010000003">
    <property type="protein sequence ID" value="MDQ0302480.1"/>
    <property type="molecule type" value="Genomic_DNA"/>
</dbReference>
<sequence length="103" mass="10867">MPVRRAERLPFGDAHEGDNAKGGGSEYRKHHLPRLGGHGVLQDAMGGVEACRHGRDDEHGSDEQTRTDRADDREQELAEGVSQAGGGKADNNAEPSGAGVISP</sequence>
<feature type="compositionally biased region" description="Basic and acidic residues" evidence="1">
    <location>
        <begin position="1"/>
        <end position="19"/>
    </location>
</feature>
<feature type="compositionally biased region" description="Basic and acidic residues" evidence="1">
    <location>
        <begin position="50"/>
        <end position="76"/>
    </location>
</feature>
<protein>
    <submittedName>
        <fullName evidence="2">Uncharacterized protein</fullName>
    </submittedName>
</protein>
<proteinExistence type="predicted"/>
<evidence type="ECO:0000256" key="1">
    <source>
        <dbReference type="SAM" id="MobiDB-lite"/>
    </source>
</evidence>
<comment type="caution">
    <text evidence="2">The sequence shown here is derived from an EMBL/GenBank/DDBJ whole genome shotgun (WGS) entry which is preliminary data.</text>
</comment>